<evidence type="ECO:0000256" key="4">
    <source>
        <dbReference type="ARBA" id="ARBA00022692"/>
    </source>
</evidence>
<accession>A0A3D2X2R8</accession>
<dbReference type="PANTHER" id="PTHR43663:SF1">
    <property type="entry name" value="CHROMATE TRANSPORTER"/>
    <property type="match status" value="1"/>
</dbReference>
<dbReference type="EMBL" id="DPVV01000037">
    <property type="protein sequence ID" value="HCL00997.1"/>
    <property type="molecule type" value="Genomic_DNA"/>
</dbReference>
<proteinExistence type="inferred from homology"/>
<feature type="transmembrane region" description="Helical" evidence="7">
    <location>
        <begin position="91"/>
        <end position="116"/>
    </location>
</feature>
<dbReference type="PANTHER" id="PTHR43663">
    <property type="entry name" value="CHROMATE TRANSPORT PROTEIN-RELATED"/>
    <property type="match status" value="1"/>
</dbReference>
<dbReference type="InterPro" id="IPR052518">
    <property type="entry name" value="CHR_Transporter"/>
</dbReference>
<evidence type="ECO:0000256" key="7">
    <source>
        <dbReference type="SAM" id="Phobius"/>
    </source>
</evidence>
<evidence type="ECO:0000256" key="6">
    <source>
        <dbReference type="ARBA" id="ARBA00023136"/>
    </source>
</evidence>
<keyword evidence="4 7" id="KW-0812">Transmembrane</keyword>
<evidence type="ECO:0000313" key="8">
    <source>
        <dbReference type="EMBL" id="HCL00997.1"/>
    </source>
</evidence>
<dbReference type="GO" id="GO:0005886">
    <property type="term" value="C:plasma membrane"/>
    <property type="evidence" value="ECO:0007669"/>
    <property type="project" value="UniProtKB-SubCell"/>
</dbReference>
<keyword evidence="3" id="KW-1003">Cell membrane</keyword>
<dbReference type="AlphaFoldDB" id="A0A3D2X2R8"/>
<evidence type="ECO:0000256" key="1">
    <source>
        <dbReference type="ARBA" id="ARBA00004651"/>
    </source>
</evidence>
<evidence type="ECO:0000313" key="9">
    <source>
        <dbReference type="Proteomes" id="UP000262969"/>
    </source>
</evidence>
<organism evidence="8 9">
    <name type="scientific">Lachnoclostridium phytofermentans</name>
    <dbReference type="NCBI Taxonomy" id="66219"/>
    <lineage>
        <taxon>Bacteria</taxon>
        <taxon>Bacillati</taxon>
        <taxon>Bacillota</taxon>
        <taxon>Clostridia</taxon>
        <taxon>Lachnospirales</taxon>
        <taxon>Lachnospiraceae</taxon>
    </lineage>
</organism>
<evidence type="ECO:0000256" key="5">
    <source>
        <dbReference type="ARBA" id="ARBA00022989"/>
    </source>
</evidence>
<dbReference type="GO" id="GO:0015109">
    <property type="term" value="F:chromate transmembrane transporter activity"/>
    <property type="evidence" value="ECO:0007669"/>
    <property type="project" value="InterPro"/>
</dbReference>
<dbReference type="Pfam" id="PF02417">
    <property type="entry name" value="Chromate_transp"/>
    <property type="match status" value="1"/>
</dbReference>
<keyword evidence="5 7" id="KW-1133">Transmembrane helix</keyword>
<protein>
    <submittedName>
        <fullName evidence="8">Chromate transporter</fullName>
    </submittedName>
</protein>
<comment type="subcellular location">
    <subcellularLocation>
        <location evidence="1">Cell membrane</location>
        <topology evidence="1">Multi-pass membrane protein</topology>
    </subcellularLocation>
</comment>
<dbReference type="Proteomes" id="UP000262969">
    <property type="component" value="Unassembled WGS sequence"/>
</dbReference>
<sequence>MEQNVTNQSVQPTDPQHKHVLWQLFKATFFLSAFTFGGGFVIVSLMKKKFVEELGWLTEDEMLDITAIAQSSPGPIPINASVILGYRMKGIIGSLIAVLGTSLPPMVIISVISVFYQQFRENAVIAMALQVMRAGVAAVIFDVVINLAKNVCKTKRYLYIGLMTIAFVLTCFFKVSAVLIILSCVAIGVIDLIVHLKKKGETA</sequence>
<feature type="transmembrane region" description="Helical" evidence="7">
    <location>
        <begin position="122"/>
        <end position="145"/>
    </location>
</feature>
<evidence type="ECO:0000256" key="2">
    <source>
        <dbReference type="ARBA" id="ARBA00005262"/>
    </source>
</evidence>
<name>A0A3D2X2R8_9FIRM</name>
<comment type="similarity">
    <text evidence="2">Belongs to the chromate ion transporter (CHR) (TC 2.A.51) family.</text>
</comment>
<feature type="transmembrane region" description="Helical" evidence="7">
    <location>
        <begin position="20"/>
        <end position="43"/>
    </location>
</feature>
<comment type="caution">
    <text evidence="8">The sequence shown here is derived from an EMBL/GenBank/DDBJ whole genome shotgun (WGS) entry which is preliminary data.</text>
</comment>
<keyword evidence="6 7" id="KW-0472">Membrane</keyword>
<reference evidence="8 9" key="1">
    <citation type="journal article" date="2018" name="Nat. Biotechnol.">
        <title>A standardized bacterial taxonomy based on genome phylogeny substantially revises the tree of life.</title>
        <authorList>
            <person name="Parks D.H."/>
            <person name="Chuvochina M."/>
            <person name="Waite D.W."/>
            <person name="Rinke C."/>
            <person name="Skarshewski A."/>
            <person name="Chaumeil P.A."/>
            <person name="Hugenholtz P."/>
        </authorList>
    </citation>
    <scope>NUCLEOTIDE SEQUENCE [LARGE SCALE GENOMIC DNA]</scope>
    <source>
        <strain evidence="8">UBA11728</strain>
    </source>
</reference>
<gene>
    <name evidence="8" type="ORF">DHW61_00995</name>
</gene>
<dbReference type="InterPro" id="IPR003370">
    <property type="entry name" value="Chromate_transpt"/>
</dbReference>
<feature type="transmembrane region" description="Helical" evidence="7">
    <location>
        <begin position="157"/>
        <end position="190"/>
    </location>
</feature>
<evidence type="ECO:0000256" key="3">
    <source>
        <dbReference type="ARBA" id="ARBA00022475"/>
    </source>
</evidence>